<dbReference type="HOGENOM" id="CLU_3245329_0_0_2"/>
<dbReference type="EMBL" id="CP003363">
    <property type="protein sequence ID" value="AGB50612.1"/>
    <property type="molecule type" value="Genomic_DNA"/>
</dbReference>
<name>L0KYS3_METHD</name>
<keyword evidence="2" id="KW-1185">Reference proteome</keyword>
<evidence type="ECO:0000313" key="1">
    <source>
        <dbReference type="EMBL" id="AGB50612.1"/>
    </source>
</evidence>
<geneLocation type="plasmid" evidence="1 2">
    <name>pMETHO01</name>
</geneLocation>
<organism evidence="1 2">
    <name type="scientific">Methanomethylovorans hollandica (strain DSM 15978 / NBRC 107637 / DMS1)</name>
    <dbReference type="NCBI Taxonomy" id="867904"/>
    <lineage>
        <taxon>Archaea</taxon>
        <taxon>Methanobacteriati</taxon>
        <taxon>Methanobacteriota</taxon>
        <taxon>Stenosarchaea group</taxon>
        <taxon>Methanomicrobia</taxon>
        <taxon>Methanosarcinales</taxon>
        <taxon>Methanosarcinaceae</taxon>
        <taxon>Methanomethylovorans</taxon>
    </lineage>
</organism>
<evidence type="ECO:0000313" key="2">
    <source>
        <dbReference type="Proteomes" id="UP000010866"/>
    </source>
</evidence>
<reference evidence="2" key="1">
    <citation type="submission" date="2012-02" db="EMBL/GenBank/DDBJ databases">
        <title>Complete sequence of plasmid of Methanomethylovorans hollandica DSM 15978.</title>
        <authorList>
            <person name="Lucas S."/>
            <person name="Copeland A."/>
            <person name="Lapidus A."/>
            <person name="Glavina del Rio T."/>
            <person name="Dalin E."/>
            <person name="Tice H."/>
            <person name="Bruce D."/>
            <person name="Goodwin L."/>
            <person name="Pitluck S."/>
            <person name="Peters L."/>
            <person name="Mikhailova N."/>
            <person name="Held B."/>
            <person name="Kyrpides N."/>
            <person name="Mavromatis K."/>
            <person name="Ivanova N."/>
            <person name="Brettin T."/>
            <person name="Detter J.C."/>
            <person name="Han C."/>
            <person name="Larimer F."/>
            <person name="Land M."/>
            <person name="Hauser L."/>
            <person name="Markowitz V."/>
            <person name="Cheng J.-F."/>
            <person name="Hugenholtz P."/>
            <person name="Woyke T."/>
            <person name="Wu D."/>
            <person name="Spring S."/>
            <person name="Schroeder M."/>
            <person name="Brambilla E."/>
            <person name="Klenk H.-P."/>
            <person name="Eisen J.A."/>
        </authorList>
    </citation>
    <scope>NUCLEOTIDE SEQUENCE [LARGE SCALE GENOMIC DNA]</scope>
    <source>
        <strain evidence="2">DSM 15978 / NBRC 107637 / DMS1</strain>
        <plasmid evidence="2">Plasmid pMETHO01</plasmid>
    </source>
</reference>
<dbReference type="AlphaFoldDB" id="L0KYS3"/>
<sequence precursor="true">MMKIVRIIKRTSTKNLCIGLILLAMPYSIGIGYILTTIIEHI</sequence>
<proteinExistence type="predicted"/>
<keyword evidence="1" id="KW-0614">Plasmid</keyword>
<dbReference type="Proteomes" id="UP000010866">
    <property type="component" value="Plasmid pMETHO01"/>
</dbReference>
<protein>
    <submittedName>
        <fullName evidence="1">Uncharacterized protein</fullName>
    </submittedName>
</protein>
<accession>L0KYS3</accession>
<dbReference type="KEGG" id="mhz:Metho_2472"/>
<gene>
    <name evidence="1" type="ordered locus">Metho_2472</name>
</gene>